<reference evidence="11 12" key="1">
    <citation type="journal article" date="2017" name="Int. J. Parasitol.">
        <title>The genome of the protozoan parasite Cystoisospora suis and a reverse vaccinology approach to identify vaccine candidates.</title>
        <authorList>
            <person name="Palmieri N."/>
            <person name="Shrestha A."/>
            <person name="Ruttkowski B."/>
            <person name="Beck T."/>
            <person name="Vogl C."/>
            <person name="Tomley F."/>
            <person name="Blake D.P."/>
            <person name="Joachim A."/>
        </authorList>
    </citation>
    <scope>NUCLEOTIDE SEQUENCE [LARGE SCALE GENOMIC DNA]</scope>
    <source>
        <strain evidence="11 12">Wien I</strain>
    </source>
</reference>
<dbReference type="InterPro" id="IPR050446">
    <property type="entry name" value="FAD-oxidoreductase/Apoptosis"/>
</dbReference>
<proteinExistence type="predicted"/>
<gene>
    <name evidence="11" type="ORF">CSUI_004157</name>
</gene>
<dbReference type="Pfam" id="PF07992">
    <property type="entry name" value="Pyr_redox_2"/>
    <property type="match status" value="1"/>
</dbReference>
<evidence type="ECO:0000256" key="2">
    <source>
        <dbReference type="ARBA" id="ARBA00022630"/>
    </source>
</evidence>
<sequence length="606" mass="65065">MSPFFHVKCRFCSTPPKTHRLFPSHPSFLLHPHRYLSSISSHTSTPFSPPSLSLSSLPSHEGSSTALDDVHAPRNNRHNRHSDGEADTTSTFPFSFYLAAALGIGGALTAASSSSRDSSTRRGSCNEKSFTSISLGSRLFSHKNSYSSTARNRRNFFAWRSPLTAIGGGSAACEERLVELGPGHSFEKGKLYEVTVNSGKDKVLVARLEDGKVYCVGPSCSHYSAPLVKGVLTSRGTVSCPWHDAEFDVKTGKCVNGPSLDAIPSYAVTEKGGIVYARLPETMELTAPSHYTKCKCGRSGKRTEGVETIAIVGGGAAAIAAAETLRTEGYQGRIVLISREHWPPYDRPVLTKNLNAKAENITFRSLATLKEAMDVEVLLDTTVTGIDTSKKVLHLDGKTKKDIKFDKVLLCTGSDARNLDVLPNAKAKGIFTLRDLKDHEALGKFLDEATKYNSELRVAIIGASFVGLELASAMKKKGFQHVTVIGQESVPFERVLGKRVGESLRSLLAEKGVKFCGQAGVTGFTESRGRVTGVELASGDIVQADVVLVGVGAIPSTGFLKKESNPSFAFTTDGGIITDPLLRVPSSPDIYVAGDIASYPYVKTGK</sequence>
<feature type="compositionally biased region" description="Low complexity" evidence="9">
    <location>
        <begin position="50"/>
        <end position="65"/>
    </location>
</feature>
<dbReference type="PRINTS" id="PR00368">
    <property type="entry name" value="FADPNR"/>
</dbReference>
<dbReference type="InterPro" id="IPR017941">
    <property type="entry name" value="Rieske_2Fe-2S"/>
</dbReference>
<evidence type="ECO:0000256" key="4">
    <source>
        <dbReference type="ARBA" id="ARBA00022723"/>
    </source>
</evidence>
<dbReference type="PRINTS" id="PR00411">
    <property type="entry name" value="PNDRDTASEI"/>
</dbReference>
<evidence type="ECO:0000313" key="12">
    <source>
        <dbReference type="Proteomes" id="UP000221165"/>
    </source>
</evidence>
<dbReference type="SUPFAM" id="SSF51905">
    <property type="entry name" value="FAD/NAD(P)-binding domain"/>
    <property type="match status" value="1"/>
</dbReference>
<keyword evidence="4" id="KW-0479">Metal-binding</keyword>
<dbReference type="EMBL" id="MIGC01001908">
    <property type="protein sequence ID" value="PHJ21991.1"/>
    <property type="molecule type" value="Genomic_DNA"/>
</dbReference>
<evidence type="ECO:0000256" key="8">
    <source>
        <dbReference type="ARBA" id="ARBA00023014"/>
    </source>
</evidence>
<evidence type="ECO:0000256" key="5">
    <source>
        <dbReference type="ARBA" id="ARBA00022827"/>
    </source>
</evidence>
<comment type="caution">
    <text evidence="11">The sequence shown here is derived from an EMBL/GenBank/DDBJ whole genome shotgun (WGS) entry which is preliminary data.</text>
</comment>
<accession>A0A2C6KCV3</accession>
<organism evidence="11 12">
    <name type="scientific">Cystoisospora suis</name>
    <dbReference type="NCBI Taxonomy" id="483139"/>
    <lineage>
        <taxon>Eukaryota</taxon>
        <taxon>Sar</taxon>
        <taxon>Alveolata</taxon>
        <taxon>Apicomplexa</taxon>
        <taxon>Conoidasida</taxon>
        <taxon>Coccidia</taxon>
        <taxon>Eucoccidiorida</taxon>
        <taxon>Eimeriorina</taxon>
        <taxon>Sarcocystidae</taxon>
        <taxon>Cystoisospora</taxon>
    </lineage>
</organism>
<dbReference type="GO" id="GO:0051537">
    <property type="term" value="F:2 iron, 2 sulfur cluster binding"/>
    <property type="evidence" value="ECO:0007669"/>
    <property type="project" value="UniProtKB-KW"/>
</dbReference>
<dbReference type="PANTHER" id="PTHR43557:SF2">
    <property type="entry name" value="RIESKE DOMAIN-CONTAINING PROTEIN-RELATED"/>
    <property type="match status" value="1"/>
</dbReference>
<keyword evidence="3" id="KW-0001">2Fe-2S</keyword>
<dbReference type="Gene3D" id="3.50.50.60">
    <property type="entry name" value="FAD/NAD(P)-binding domain"/>
    <property type="match status" value="2"/>
</dbReference>
<dbReference type="VEuPathDB" id="ToxoDB:CSUI_004157"/>
<evidence type="ECO:0000256" key="3">
    <source>
        <dbReference type="ARBA" id="ARBA00022714"/>
    </source>
</evidence>
<evidence type="ECO:0000256" key="6">
    <source>
        <dbReference type="ARBA" id="ARBA00023002"/>
    </source>
</evidence>
<dbReference type="Proteomes" id="UP000221165">
    <property type="component" value="Unassembled WGS sequence"/>
</dbReference>
<dbReference type="InterPro" id="IPR036922">
    <property type="entry name" value="Rieske_2Fe-2S_sf"/>
</dbReference>
<keyword evidence="12" id="KW-1185">Reference proteome</keyword>
<dbReference type="GO" id="GO:0005737">
    <property type="term" value="C:cytoplasm"/>
    <property type="evidence" value="ECO:0007669"/>
    <property type="project" value="TreeGrafter"/>
</dbReference>
<evidence type="ECO:0000256" key="9">
    <source>
        <dbReference type="SAM" id="MobiDB-lite"/>
    </source>
</evidence>
<keyword evidence="6" id="KW-0560">Oxidoreductase</keyword>
<dbReference type="Gene3D" id="2.102.10.10">
    <property type="entry name" value="Rieske [2Fe-2S] iron-sulphur domain"/>
    <property type="match status" value="1"/>
</dbReference>
<dbReference type="InterPro" id="IPR036188">
    <property type="entry name" value="FAD/NAD-bd_sf"/>
</dbReference>
<comment type="cofactor">
    <cofactor evidence="1">
        <name>FAD</name>
        <dbReference type="ChEBI" id="CHEBI:57692"/>
    </cofactor>
</comment>
<name>A0A2C6KCV3_9APIC</name>
<feature type="domain" description="Rieske" evidence="10">
    <location>
        <begin position="180"/>
        <end position="277"/>
    </location>
</feature>
<dbReference type="InterPro" id="IPR023753">
    <property type="entry name" value="FAD/NAD-binding_dom"/>
</dbReference>
<dbReference type="RefSeq" id="XP_067923669.1">
    <property type="nucleotide sequence ID" value="XM_068064351.1"/>
</dbReference>
<evidence type="ECO:0000256" key="7">
    <source>
        <dbReference type="ARBA" id="ARBA00023004"/>
    </source>
</evidence>
<dbReference type="Pfam" id="PF00355">
    <property type="entry name" value="Rieske"/>
    <property type="match status" value="1"/>
</dbReference>
<dbReference type="PROSITE" id="PS51296">
    <property type="entry name" value="RIESKE"/>
    <property type="match status" value="1"/>
</dbReference>
<feature type="non-terminal residue" evidence="11">
    <location>
        <position position="606"/>
    </location>
</feature>
<keyword evidence="7" id="KW-0408">Iron</keyword>
<dbReference type="GO" id="GO:0016651">
    <property type="term" value="F:oxidoreductase activity, acting on NAD(P)H"/>
    <property type="evidence" value="ECO:0007669"/>
    <property type="project" value="TreeGrafter"/>
</dbReference>
<feature type="region of interest" description="Disordered" evidence="9">
    <location>
        <begin position="50"/>
        <end position="86"/>
    </location>
</feature>
<evidence type="ECO:0000259" key="10">
    <source>
        <dbReference type="PROSITE" id="PS51296"/>
    </source>
</evidence>
<keyword evidence="5" id="KW-0274">FAD</keyword>
<dbReference type="GeneID" id="94427562"/>
<dbReference type="PANTHER" id="PTHR43557">
    <property type="entry name" value="APOPTOSIS-INDUCING FACTOR 1"/>
    <property type="match status" value="1"/>
</dbReference>
<keyword evidence="8" id="KW-0411">Iron-sulfur</keyword>
<protein>
    <submittedName>
        <fullName evidence="11">Pyridine nucleotide-disulfide oxidoreductase domain-containing protein</fullName>
    </submittedName>
</protein>
<evidence type="ECO:0000313" key="11">
    <source>
        <dbReference type="EMBL" id="PHJ21991.1"/>
    </source>
</evidence>
<dbReference type="AlphaFoldDB" id="A0A2C6KCV3"/>
<dbReference type="SUPFAM" id="SSF50022">
    <property type="entry name" value="ISP domain"/>
    <property type="match status" value="1"/>
</dbReference>
<dbReference type="GO" id="GO:0046872">
    <property type="term" value="F:metal ion binding"/>
    <property type="evidence" value="ECO:0007669"/>
    <property type="project" value="UniProtKB-KW"/>
</dbReference>
<evidence type="ECO:0000256" key="1">
    <source>
        <dbReference type="ARBA" id="ARBA00001974"/>
    </source>
</evidence>
<keyword evidence="2" id="KW-0285">Flavoprotein</keyword>
<dbReference type="OrthoDB" id="329734at2759"/>